<evidence type="ECO:0000313" key="1">
    <source>
        <dbReference type="EMBL" id="CAL1702360.1"/>
    </source>
</evidence>
<protein>
    <submittedName>
        <fullName evidence="1">Uncharacterized protein</fullName>
    </submittedName>
</protein>
<proteinExistence type="predicted"/>
<sequence length="116" mass="13321">MYEFVPQQRWQGPGLSLTYDEEPDYDYDVYLFWHSSPTPYIVSADDVEELDALEIPVAFDWQFPEPASPVSPPLSPSYSTTTDFAFPEYSAWQCGFAGYSRIFRSGFLFTTNQSTL</sequence>
<dbReference type="Proteomes" id="UP001497453">
    <property type="component" value="Chromosome 2"/>
</dbReference>
<dbReference type="EMBL" id="OZ037945">
    <property type="protein sequence ID" value="CAL1702360.1"/>
    <property type="molecule type" value="Genomic_DNA"/>
</dbReference>
<accession>A0ABP1D386</accession>
<keyword evidence="2" id="KW-1185">Reference proteome</keyword>
<organism evidence="1 2">
    <name type="scientific">Somion occarium</name>
    <dbReference type="NCBI Taxonomy" id="3059160"/>
    <lineage>
        <taxon>Eukaryota</taxon>
        <taxon>Fungi</taxon>
        <taxon>Dikarya</taxon>
        <taxon>Basidiomycota</taxon>
        <taxon>Agaricomycotina</taxon>
        <taxon>Agaricomycetes</taxon>
        <taxon>Polyporales</taxon>
        <taxon>Cerrenaceae</taxon>
        <taxon>Somion</taxon>
    </lineage>
</organism>
<name>A0ABP1D386_9APHY</name>
<reference evidence="2" key="1">
    <citation type="submission" date="2024-04" db="EMBL/GenBank/DDBJ databases">
        <authorList>
            <person name="Shaw F."/>
            <person name="Minotto A."/>
        </authorList>
    </citation>
    <scope>NUCLEOTIDE SEQUENCE [LARGE SCALE GENOMIC DNA]</scope>
</reference>
<evidence type="ECO:0000313" key="2">
    <source>
        <dbReference type="Proteomes" id="UP001497453"/>
    </source>
</evidence>
<gene>
    <name evidence="1" type="ORF">GFSPODELE1_LOCUS4004</name>
</gene>